<dbReference type="RefSeq" id="XP_022398179.1">
    <property type="nucleotide sequence ID" value="XM_022549183.1"/>
</dbReference>
<dbReference type="AlphaFoldDB" id="A0A1L9VC22"/>
<accession>A0A1L9VC22</accession>
<organism evidence="1 2">
    <name type="scientific">Aspergillus glaucus CBS 516.65</name>
    <dbReference type="NCBI Taxonomy" id="1160497"/>
    <lineage>
        <taxon>Eukaryota</taxon>
        <taxon>Fungi</taxon>
        <taxon>Dikarya</taxon>
        <taxon>Ascomycota</taxon>
        <taxon>Pezizomycotina</taxon>
        <taxon>Eurotiomycetes</taxon>
        <taxon>Eurotiomycetidae</taxon>
        <taxon>Eurotiales</taxon>
        <taxon>Aspergillaceae</taxon>
        <taxon>Aspergillus</taxon>
        <taxon>Aspergillus subgen. Aspergillus</taxon>
    </lineage>
</organism>
<dbReference type="OrthoDB" id="2364732at2759"/>
<evidence type="ECO:0000313" key="1">
    <source>
        <dbReference type="EMBL" id="OJJ81481.1"/>
    </source>
</evidence>
<dbReference type="STRING" id="1160497.A0A1L9VC22"/>
<sequence length="179" mass="20523">MVARLEPNTQIWNITWPETVEGCNTSNLYWILLNAITKRPLDRNDWLSAQASADPRALLQKCQQRYHLPMQSFIYRATNFLAQMIKTTQFRRGLPPADFLKKHPEVAHLLQEAVLPSHVGKLPEPGPPLKICYKKGWLQAELNGDPNDVLAVIPTIYVFPSNLHKRCVDYLILHPSSFL</sequence>
<dbReference type="GeneID" id="34465443"/>
<dbReference type="Proteomes" id="UP000184300">
    <property type="component" value="Unassembled WGS sequence"/>
</dbReference>
<protein>
    <submittedName>
        <fullName evidence="1">Uncharacterized protein</fullName>
    </submittedName>
</protein>
<proteinExistence type="predicted"/>
<keyword evidence="2" id="KW-1185">Reference proteome</keyword>
<dbReference type="VEuPathDB" id="FungiDB:ASPGLDRAFT_677302"/>
<reference evidence="2" key="1">
    <citation type="journal article" date="2017" name="Genome Biol.">
        <title>Comparative genomics reveals high biological diversity and specific adaptations in the industrially and medically important fungal genus Aspergillus.</title>
        <authorList>
            <person name="de Vries R.P."/>
            <person name="Riley R."/>
            <person name="Wiebenga A."/>
            <person name="Aguilar-Osorio G."/>
            <person name="Amillis S."/>
            <person name="Uchima C.A."/>
            <person name="Anderluh G."/>
            <person name="Asadollahi M."/>
            <person name="Askin M."/>
            <person name="Barry K."/>
            <person name="Battaglia E."/>
            <person name="Bayram O."/>
            <person name="Benocci T."/>
            <person name="Braus-Stromeyer S.A."/>
            <person name="Caldana C."/>
            <person name="Canovas D."/>
            <person name="Cerqueira G.C."/>
            <person name="Chen F."/>
            <person name="Chen W."/>
            <person name="Choi C."/>
            <person name="Clum A."/>
            <person name="Dos Santos R.A."/>
            <person name="Damasio A.R."/>
            <person name="Diallinas G."/>
            <person name="Emri T."/>
            <person name="Fekete E."/>
            <person name="Flipphi M."/>
            <person name="Freyberg S."/>
            <person name="Gallo A."/>
            <person name="Gournas C."/>
            <person name="Habgood R."/>
            <person name="Hainaut M."/>
            <person name="Harispe M.L."/>
            <person name="Henrissat B."/>
            <person name="Hilden K.S."/>
            <person name="Hope R."/>
            <person name="Hossain A."/>
            <person name="Karabika E."/>
            <person name="Karaffa L."/>
            <person name="Karanyi Z."/>
            <person name="Krasevec N."/>
            <person name="Kuo A."/>
            <person name="Kusch H."/>
            <person name="LaButti K."/>
            <person name="Lagendijk E.L."/>
            <person name="Lapidus A."/>
            <person name="Levasseur A."/>
            <person name="Lindquist E."/>
            <person name="Lipzen A."/>
            <person name="Logrieco A.F."/>
            <person name="MacCabe A."/>
            <person name="Maekelae M.R."/>
            <person name="Malavazi I."/>
            <person name="Melin P."/>
            <person name="Meyer V."/>
            <person name="Mielnichuk N."/>
            <person name="Miskei M."/>
            <person name="Molnar A.P."/>
            <person name="Mule G."/>
            <person name="Ngan C.Y."/>
            <person name="Orejas M."/>
            <person name="Orosz E."/>
            <person name="Ouedraogo J.P."/>
            <person name="Overkamp K.M."/>
            <person name="Park H.-S."/>
            <person name="Perrone G."/>
            <person name="Piumi F."/>
            <person name="Punt P.J."/>
            <person name="Ram A.F."/>
            <person name="Ramon A."/>
            <person name="Rauscher S."/>
            <person name="Record E."/>
            <person name="Riano-Pachon D.M."/>
            <person name="Robert V."/>
            <person name="Roehrig J."/>
            <person name="Ruller R."/>
            <person name="Salamov A."/>
            <person name="Salih N.S."/>
            <person name="Samson R.A."/>
            <person name="Sandor E."/>
            <person name="Sanguinetti M."/>
            <person name="Schuetze T."/>
            <person name="Sepcic K."/>
            <person name="Shelest E."/>
            <person name="Sherlock G."/>
            <person name="Sophianopoulou V."/>
            <person name="Squina F.M."/>
            <person name="Sun H."/>
            <person name="Susca A."/>
            <person name="Todd R.B."/>
            <person name="Tsang A."/>
            <person name="Unkles S.E."/>
            <person name="van de Wiele N."/>
            <person name="van Rossen-Uffink D."/>
            <person name="Oliveira J.V."/>
            <person name="Vesth T.C."/>
            <person name="Visser J."/>
            <person name="Yu J.-H."/>
            <person name="Zhou M."/>
            <person name="Andersen M.R."/>
            <person name="Archer D.B."/>
            <person name="Baker S.E."/>
            <person name="Benoit I."/>
            <person name="Brakhage A.A."/>
            <person name="Braus G.H."/>
            <person name="Fischer R."/>
            <person name="Frisvad J.C."/>
            <person name="Goldman G.H."/>
            <person name="Houbraken J."/>
            <person name="Oakley B."/>
            <person name="Pocsi I."/>
            <person name="Scazzocchio C."/>
            <person name="Seiboth B."/>
            <person name="vanKuyk P.A."/>
            <person name="Wortman J."/>
            <person name="Dyer P.S."/>
            <person name="Grigoriev I.V."/>
        </authorList>
    </citation>
    <scope>NUCLEOTIDE SEQUENCE [LARGE SCALE GENOMIC DNA]</scope>
    <source>
        <strain evidence="2">CBS 516.65</strain>
    </source>
</reference>
<gene>
    <name evidence="1" type="ORF">ASPGLDRAFT_677302</name>
</gene>
<evidence type="ECO:0000313" key="2">
    <source>
        <dbReference type="Proteomes" id="UP000184300"/>
    </source>
</evidence>
<name>A0A1L9VC22_ASPGL</name>
<dbReference type="EMBL" id="KV878906">
    <property type="protein sequence ID" value="OJJ81481.1"/>
    <property type="molecule type" value="Genomic_DNA"/>
</dbReference>